<proteinExistence type="predicted"/>
<dbReference type="Proteomes" id="UP001253545">
    <property type="component" value="Unassembled WGS sequence"/>
</dbReference>
<reference evidence="2 3" key="1">
    <citation type="submission" date="2023-09" db="EMBL/GenBank/DDBJ databases">
        <authorList>
            <person name="Rey-Velasco X."/>
        </authorList>
    </citation>
    <scope>NUCLEOTIDE SEQUENCE [LARGE SCALE GENOMIC DNA]</scope>
    <source>
        <strain evidence="2 3">P117</strain>
    </source>
</reference>
<feature type="domain" description="ATPase BadF/BadG/BcrA/BcrD type" evidence="1">
    <location>
        <begin position="4"/>
        <end position="204"/>
    </location>
</feature>
<gene>
    <name evidence="2" type="ORF">RM552_10885</name>
</gene>
<accession>A0ABU2ZRU3</accession>
<dbReference type="InterPro" id="IPR052519">
    <property type="entry name" value="Euk-type_GlcNAc_Kinase"/>
</dbReference>
<dbReference type="Gene3D" id="3.30.420.40">
    <property type="match status" value="2"/>
</dbReference>
<name>A0ABU2ZRU3_9ALTE</name>
<dbReference type="Pfam" id="PF01869">
    <property type="entry name" value="BcrAD_BadFG"/>
    <property type="match status" value="1"/>
</dbReference>
<dbReference type="InterPro" id="IPR002731">
    <property type="entry name" value="ATPase_BadF"/>
</dbReference>
<dbReference type="EMBL" id="JAVRHX010000003">
    <property type="protein sequence ID" value="MDT0595352.1"/>
    <property type="molecule type" value="Genomic_DNA"/>
</dbReference>
<evidence type="ECO:0000313" key="3">
    <source>
        <dbReference type="Proteomes" id="UP001253545"/>
    </source>
</evidence>
<organism evidence="2 3">
    <name type="scientific">Glaciecola petra</name>
    <dbReference type="NCBI Taxonomy" id="3075602"/>
    <lineage>
        <taxon>Bacteria</taxon>
        <taxon>Pseudomonadati</taxon>
        <taxon>Pseudomonadota</taxon>
        <taxon>Gammaproteobacteria</taxon>
        <taxon>Alteromonadales</taxon>
        <taxon>Alteromonadaceae</taxon>
        <taxon>Glaciecola</taxon>
    </lineage>
</organism>
<dbReference type="SUPFAM" id="SSF53067">
    <property type="entry name" value="Actin-like ATPase domain"/>
    <property type="match status" value="2"/>
</dbReference>
<dbReference type="CDD" id="cd24082">
    <property type="entry name" value="ASKHA_NBD_GspK-like"/>
    <property type="match status" value="1"/>
</dbReference>
<keyword evidence="3" id="KW-1185">Reference proteome</keyword>
<protein>
    <submittedName>
        <fullName evidence="2">BadF/BadG/BcrA/BcrD ATPase family protein</fullName>
    </submittedName>
</protein>
<evidence type="ECO:0000313" key="2">
    <source>
        <dbReference type="EMBL" id="MDT0595352.1"/>
    </source>
</evidence>
<evidence type="ECO:0000259" key="1">
    <source>
        <dbReference type="Pfam" id="PF01869"/>
    </source>
</evidence>
<sequence>MYILGVDGGGTKCKVGLFDEQGKLYSSKTTGPANIYTDLKLALHSIEDACQQIFTEVATRHGLTLNQQDCILSAGCAGASIDHAASQFLTQTHHFKRVFLHTDIHISCVSANSAKDCALLICGTGSCIAKFEHKLIQQFGGHGFLLGDIGSGAWIGRNAVSWYLRSLDENKPSKDVLFECLESHLGRKANDIVKQFGSASANEFASLVPIICSSKSSLVDAWLQQGIDYFAKLIEGNMSSKLPVFIDGGMSELYQNTLAMRLNREVARPQQEAIFGAFAIAKSAV</sequence>
<dbReference type="PANTHER" id="PTHR43190:SF3">
    <property type="entry name" value="N-ACETYL-D-GLUCOSAMINE KINASE"/>
    <property type="match status" value="1"/>
</dbReference>
<comment type="caution">
    <text evidence="2">The sequence shown here is derived from an EMBL/GenBank/DDBJ whole genome shotgun (WGS) entry which is preliminary data.</text>
</comment>
<dbReference type="PANTHER" id="PTHR43190">
    <property type="entry name" value="N-ACETYL-D-GLUCOSAMINE KINASE"/>
    <property type="match status" value="1"/>
</dbReference>
<dbReference type="InterPro" id="IPR043129">
    <property type="entry name" value="ATPase_NBD"/>
</dbReference>
<dbReference type="RefSeq" id="WP_311368869.1">
    <property type="nucleotide sequence ID" value="NZ_JAVRHX010000003.1"/>
</dbReference>